<dbReference type="InterPro" id="IPR027417">
    <property type="entry name" value="P-loop_NTPase"/>
</dbReference>
<reference evidence="6" key="1">
    <citation type="submission" date="2022-07" db="EMBL/GenBank/DDBJ databases">
        <authorList>
            <person name="Jung M.-Y."/>
            <person name="Lee M."/>
        </authorList>
    </citation>
    <scope>NUCLEOTIDE SEQUENCE</scope>
    <source>
        <strain evidence="6">S8</strain>
    </source>
</reference>
<dbReference type="Gene3D" id="3.40.50.300">
    <property type="entry name" value="P-loop containing nucleotide triphosphate hydrolases"/>
    <property type="match status" value="1"/>
</dbReference>
<dbReference type="SMART" id="SM00382">
    <property type="entry name" value="AAA"/>
    <property type="match status" value="1"/>
</dbReference>
<proteinExistence type="inferred from homology"/>
<dbReference type="Proteomes" id="UP001059480">
    <property type="component" value="Unassembled WGS sequence"/>
</dbReference>
<feature type="domain" description="ABC transporter" evidence="5">
    <location>
        <begin position="6"/>
        <end position="222"/>
    </location>
</feature>
<protein>
    <submittedName>
        <fullName evidence="6">ATP-binding cassette domain-containing protein</fullName>
    </submittedName>
</protein>
<evidence type="ECO:0000259" key="5">
    <source>
        <dbReference type="PROSITE" id="PS50893"/>
    </source>
</evidence>
<dbReference type="EMBL" id="JANHNZ010000010">
    <property type="protein sequence ID" value="MCQ9210607.1"/>
    <property type="molecule type" value="Genomic_DNA"/>
</dbReference>
<dbReference type="SUPFAM" id="SSF52540">
    <property type="entry name" value="P-loop containing nucleoside triphosphate hydrolases"/>
    <property type="match status" value="1"/>
</dbReference>
<dbReference type="PROSITE" id="PS50893">
    <property type="entry name" value="ABC_TRANSPORTER_2"/>
    <property type="match status" value="1"/>
</dbReference>
<keyword evidence="7" id="KW-1185">Reference proteome</keyword>
<name>A0ABT1WQ11_9LACT</name>
<evidence type="ECO:0000256" key="1">
    <source>
        <dbReference type="ARBA" id="ARBA00005417"/>
    </source>
</evidence>
<comment type="similarity">
    <text evidence="1">Belongs to the ABC transporter superfamily.</text>
</comment>
<organism evidence="6 7">
    <name type="scientific">Granulicatella seriolae</name>
    <dbReference type="NCBI Taxonomy" id="2967226"/>
    <lineage>
        <taxon>Bacteria</taxon>
        <taxon>Bacillati</taxon>
        <taxon>Bacillota</taxon>
        <taxon>Bacilli</taxon>
        <taxon>Lactobacillales</taxon>
        <taxon>Carnobacteriaceae</taxon>
        <taxon>Granulicatella</taxon>
    </lineage>
</organism>
<dbReference type="PROSITE" id="PS00211">
    <property type="entry name" value="ABC_TRANSPORTER_1"/>
    <property type="match status" value="1"/>
</dbReference>
<dbReference type="InterPro" id="IPR003439">
    <property type="entry name" value="ABC_transporter-like_ATP-bd"/>
</dbReference>
<dbReference type="RefSeq" id="WP_256945720.1">
    <property type="nucleotide sequence ID" value="NZ_JANHNZ010000010.1"/>
</dbReference>
<keyword evidence="3" id="KW-0547">Nucleotide-binding</keyword>
<sequence>MNQVLLQVTSISKSYDELLVIRDFSMTIKAGEIVALLGRSGTGKTTFMRLINNLEKTNQGSIQIGQTFLCKDGLYSDRKEQRLYQNKIGMVFQDYQLFPNLTILENLCEAPLAQKLDKKEVIVQKARQLLEKLGIADKEGVMPSTLSGGQRQRVAIARAMMLNPDILCFDEPTSALDLETTNEIGQLIKTLAKEGTGILIVTHDNPFAEKFSHRMVYSSDFV</sequence>
<evidence type="ECO:0000256" key="3">
    <source>
        <dbReference type="ARBA" id="ARBA00022741"/>
    </source>
</evidence>
<dbReference type="InterPro" id="IPR017871">
    <property type="entry name" value="ABC_transporter-like_CS"/>
</dbReference>
<keyword evidence="2" id="KW-0813">Transport</keyword>
<dbReference type="InterPro" id="IPR003593">
    <property type="entry name" value="AAA+_ATPase"/>
</dbReference>
<dbReference type="PANTHER" id="PTHR43166:SF4">
    <property type="entry name" value="PHOSPHONATES IMPORT ATP-BINDING PROTEIN PHNC"/>
    <property type="match status" value="1"/>
</dbReference>
<dbReference type="Pfam" id="PF00005">
    <property type="entry name" value="ABC_tran"/>
    <property type="match status" value="1"/>
</dbReference>
<dbReference type="PANTHER" id="PTHR43166">
    <property type="entry name" value="AMINO ACID IMPORT ATP-BINDING PROTEIN"/>
    <property type="match status" value="1"/>
</dbReference>
<evidence type="ECO:0000256" key="4">
    <source>
        <dbReference type="ARBA" id="ARBA00022840"/>
    </source>
</evidence>
<accession>A0ABT1WQ11</accession>
<reference evidence="6" key="3">
    <citation type="journal article" date="2023" name="Microbiol. Resour. Announc.">
        <title>Draft Genome Sequence of Granulicatella sp. Strain S8, Isolated from a Marine Fish, Seriola quinqueradiata.</title>
        <authorList>
            <person name="Lee M."/>
            <person name="Farooq A."/>
            <person name="Jeong J.B."/>
            <person name="Jung M.Y."/>
        </authorList>
    </citation>
    <scope>NUCLEOTIDE SEQUENCE</scope>
    <source>
        <strain evidence="6">S8</strain>
    </source>
</reference>
<evidence type="ECO:0000313" key="7">
    <source>
        <dbReference type="Proteomes" id="UP001059480"/>
    </source>
</evidence>
<comment type="caution">
    <text evidence="6">The sequence shown here is derived from an EMBL/GenBank/DDBJ whole genome shotgun (WGS) entry which is preliminary data.</text>
</comment>
<evidence type="ECO:0000256" key="2">
    <source>
        <dbReference type="ARBA" id="ARBA00022448"/>
    </source>
</evidence>
<evidence type="ECO:0000313" key="6">
    <source>
        <dbReference type="EMBL" id="MCQ9210607.1"/>
    </source>
</evidence>
<keyword evidence="4 6" id="KW-0067">ATP-binding</keyword>
<dbReference type="GO" id="GO:0005524">
    <property type="term" value="F:ATP binding"/>
    <property type="evidence" value="ECO:0007669"/>
    <property type="project" value="UniProtKB-KW"/>
</dbReference>
<dbReference type="InterPro" id="IPR050086">
    <property type="entry name" value="MetN_ABC_transporter-like"/>
</dbReference>
<gene>
    <name evidence="6" type="ORF">NPA36_08600</name>
</gene>
<reference evidence="6" key="2">
    <citation type="journal article" date="2023" name="Curr. Microbiol.">
        <title>Granulicatella seriolae sp. nov., a Novel Facultative Anaerobe Isolated from Yellowtail Marine Fish.</title>
        <authorList>
            <person name="Lee M."/>
            <person name="Choi Y.J."/>
            <person name="Farooq A."/>
            <person name="Jeong J.B."/>
            <person name="Jung M.Y."/>
        </authorList>
    </citation>
    <scope>NUCLEOTIDE SEQUENCE</scope>
    <source>
        <strain evidence="6">S8</strain>
    </source>
</reference>